<feature type="region of interest" description="Disordered" evidence="1">
    <location>
        <begin position="1"/>
        <end position="84"/>
    </location>
</feature>
<protein>
    <recommendedName>
        <fullName evidence="2">Hyaluronan/mRNA-binding protein domain-containing protein</fullName>
    </recommendedName>
</protein>
<reference evidence="3" key="1">
    <citation type="submission" date="2022-08" db="EMBL/GenBank/DDBJ databases">
        <authorList>
            <consortium name="DOE Joint Genome Institute"/>
            <person name="Min B."/>
            <person name="Riley R."/>
            <person name="Sierra-Patev S."/>
            <person name="Naranjo-Ortiz M."/>
            <person name="Looney B."/>
            <person name="Konkel Z."/>
            <person name="Slot J.C."/>
            <person name="Sakamoto Y."/>
            <person name="Steenwyk J.L."/>
            <person name="Rokas A."/>
            <person name="Carro J."/>
            <person name="Camarero S."/>
            <person name="Ferreira P."/>
            <person name="Molpeceres G."/>
            <person name="Ruiz-Duenas F.J."/>
            <person name="Serrano A."/>
            <person name="Henrissat B."/>
            <person name="Drula E."/>
            <person name="Hughes K.W."/>
            <person name="Mata J.L."/>
            <person name="Ishikawa N.K."/>
            <person name="Vargas-Isla R."/>
            <person name="Ushijima S."/>
            <person name="Smith C.A."/>
            <person name="Ahrendt S."/>
            <person name="Andreopoulos W."/>
            <person name="He G."/>
            <person name="Labutti K."/>
            <person name="Lipzen A."/>
            <person name="Ng V."/>
            <person name="Sandor L."/>
            <person name="Barry K."/>
            <person name="Martinez A.T."/>
            <person name="Xiao Y."/>
            <person name="Gibbons J.G."/>
            <person name="Terashima K."/>
            <person name="Hibbett D.S."/>
            <person name="Grigoriev I.V."/>
        </authorList>
    </citation>
    <scope>NUCLEOTIDE SEQUENCE</scope>
    <source>
        <strain evidence="3">TFB9207</strain>
    </source>
</reference>
<keyword evidence="4" id="KW-1185">Reference proteome</keyword>
<proteinExistence type="predicted"/>
<accession>A0AA38P8L4</accession>
<sequence length="136" mass="14530">MTRTARASFPRAIIKDRSQSRSGLSGKVMKKEGAGSHNWGRIDEMPAEDEPDYESEGEPGRFSTGGLSLDSDDDGKPAHRKRTLSLPNLMEIEAAKQFRKNALNGGVDLAAIARTSIAVSASSKDATNHTGNSNAT</sequence>
<feature type="compositionally biased region" description="Acidic residues" evidence="1">
    <location>
        <begin position="45"/>
        <end position="57"/>
    </location>
</feature>
<organism evidence="3 4">
    <name type="scientific">Lentinula raphanica</name>
    <dbReference type="NCBI Taxonomy" id="153919"/>
    <lineage>
        <taxon>Eukaryota</taxon>
        <taxon>Fungi</taxon>
        <taxon>Dikarya</taxon>
        <taxon>Basidiomycota</taxon>
        <taxon>Agaricomycotina</taxon>
        <taxon>Agaricomycetes</taxon>
        <taxon>Agaricomycetidae</taxon>
        <taxon>Agaricales</taxon>
        <taxon>Marasmiineae</taxon>
        <taxon>Omphalotaceae</taxon>
        <taxon>Lentinula</taxon>
    </lineage>
</organism>
<dbReference type="Pfam" id="PF04774">
    <property type="entry name" value="HABP4_PAI-RBP1"/>
    <property type="match status" value="1"/>
</dbReference>
<comment type="caution">
    <text evidence="3">The sequence shown here is derived from an EMBL/GenBank/DDBJ whole genome shotgun (WGS) entry which is preliminary data.</text>
</comment>
<gene>
    <name evidence="3" type="ORF">F5878DRAFT_661471</name>
</gene>
<dbReference type="InterPro" id="IPR006861">
    <property type="entry name" value="HABP4_PAIRBP1-bd"/>
</dbReference>
<dbReference type="EMBL" id="MU806201">
    <property type="protein sequence ID" value="KAJ3838120.1"/>
    <property type="molecule type" value="Genomic_DNA"/>
</dbReference>
<dbReference type="AlphaFoldDB" id="A0AA38P8L4"/>
<evidence type="ECO:0000313" key="4">
    <source>
        <dbReference type="Proteomes" id="UP001163846"/>
    </source>
</evidence>
<feature type="compositionally biased region" description="Basic and acidic residues" evidence="1">
    <location>
        <begin position="29"/>
        <end position="44"/>
    </location>
</feature>
<evidence type="ECO:0000259" key="2">
    <source>
        <dbReference type="Pfam" id="PF04774"/>
    </source>
</evidence>
<dbReference type="Proteomes" id="UP001163846">
    <property type="component" value="Unassembled WGS sequence"/>
</dbReference>
<name>A0AA38P8L4_9AGAR</name>
<evidence type="ECO:0000256" key="1">
    <source>
        <dbReference type="SAM" id="MobiDB-lite"/>
    </source>
</evidence>
<evidence type="ECO:0000313" key="3">
    <source>
        <dbReference type="EMBL" id="KAJ3838120.1"/>
    </source>
</evidence>
<feature type="domain" description="Hyaluronan/mRNA-binding protein" evidence="2">
    <location>
        <begin position="19"/>
        <end position="48"/>
    </location>
</feature>